<evidence type="ECO:0000256" key="1">
    <source>
        <dbReference type="SAM" id="Coils"/>
    </source>
</evidence>
<feature type="coiled-coil region" evidence="1">
    <location>
        <begin position="554"/>
        <end position="588"/>
    </location>
</feature>
<protein>
    <submittedName>
        <fullName evidence="2">Uncharacterized protein TCIL3000_11_14010</fullName>
    </submittedName>
</protein>
<keyword evidence="1" id="KW-0175">Coiled coil</keyword>
<accession>G0V2M3</accession>
<reference evidence="2" key="1">
    <citation type="journal article" date="2012" name="Proc. Natl. Acad. Sci. U.S.A.">
        <title>Antigenic diversity is generated by distinct evolutionary mechanisms in African trypanosome species.</title>
        <authorList>
            <person name="Jackson A.P."/>
            <person name="Berry A."/>
            <person name="Aslett M."/>
            <person name="Allison H.C."/>
            <person name="Burton P."/>
            <person name="Vavrova-Anderson J."/>
            <person name="Brown R."/>
            <person name="Browne H."/>
            <person name="Corton N."/>
            <person name="Hauser H."/>
            <person name="Gamble J."/>
            <person name="Gilderthorp R."/>
            <person name="Marcello L."/>
            <person name="McQuillan J."/>
            <person name="Otto T.D."/>
            <person name="Quail M.A."/>
            <person name="Sanders M.J."/>
            <person name="van Tonder A."/>
            <person name="Ginger M.L."/>
            <person name="Field M.C."/>
            <person name="Barry J.D."/>
            <person name="Hertz-Fowler C."/>
            <person name="Berriman M."/>
        </authorList>
    </citation>
    <scope>NUCLEOTIDE SEQUENCE</scope>
    <source>
        <strain evidence="2">IL3000</strain>
    </source>
</reference>
<feature type="coiled-coil region" evidence="1">
    <location>
        <begin position="218"/>
        <end position="343"/>
    </location>
</feature>
<proteinExistence type="predicted"/>
<dbReference type="EMBL" id="HE575324">
    <property type="protein sequence ID" value="CCC95895.1"/>
    <property type="molecule type" value="Genomic_DNA"/>
</dbReference>
<feature type="non-terminal residue" evidence="2">
    <location>
        <position position="602"/>
    </location>
</feature>
<gene>
    <name evidence="2" type="ORF">TCIL3000_11_14010</name>
</gene>
<sequence length="602" mass="69710">MRSLPWCRSLFLYSSVYRNSPTTPGFFFAHVVLFISFRVPCEVAQFFFLIHFTLIDTKKMTAVNEEAILSENRALRLECEAQEAEIANLKSILHVSATRPELYFDQQRVVLNKYLNVLPEKTWQKIVDESPEVDDTAVLVSLGDQLAEKNRQLDSCLQEISDLKARDRNGCLNSVGDKEDMTSHLLSQITFLHNEVERLEEHVVAVRTTLTEEMNVLTIEYKEKLKQKETENRSLIEQLRGRKQQILDEKDLATRNKALENQLANALSEKNSLIMEKNECLSKMRKLEIALRERKNETSEVRQTAHQESTASGIKIKNLQEVIQVLSDERSSLRMELARLHDRANMEKISTDTQTNEISCLVASSQTEHQFVLEKGCQVDSLAYSNDPATNSVQSLAHMLENKCAECDDLRARIDNISSLHEETLSTLEVMRGRLEEEVERQKLMNDDTEKLSLQVRSLQQKCSQYATSERELQARLIHVEEEKQILRASSLSFERERNNMEERLKEFQKDIEMLDANKNYCNQHVDQLASENEKLSLEVQRLHVCEAQLAYSLKAKDDEIREILSAYQNAAKESETQREAYRTLERELDVVRATWLLRPKH</sequence>
<dbReference type="VEuPathDB" id="TriTrypDB:TcIL3000.11.14010"/>
<evidence type="ECO:0000313" key="2">
    <source>
        <dbReference type="EMBL" id="CCC95895.1"/>
    </source>
</evidence>
<feature type="coiled-coil region" evidence="1">
    <location>
        <begin position="491"/>
        <end position="518"/>
    </location>
</feature>
<organism evidence="2">
    <name type="scientific">Trypanosoma congolense (strain IL3000)</name>
    <dbReference type="NCBI Taxonomy" id="1068625"/>
    <lineage>
        <taxon>Eukaryota</taxon>
        <taxon>Discoba</taxon>
        <taxon>Euglenozoa</taxon>
        <taxon>Kinetoplastea</taxon>
        <taxon>Metakinetoplastina</taxon>
        <taxon>Trypanosomatida</taxon>
        <taxon>Trypanosomatidae</taxon>
        <taxon>Trypanosoma</taxon>
        <taxon>Nannomonas</taxon>
    </lineage>
</organism>
<dbReference type="AlphaFoldDB" id="G0V2M3"/>
<name>G0V2M3_TRYCI</name>